<dbReference type="Proteomes" id="UP001197247">
    <property type="component" value="Unassembled WGS sequence"/>
</dbReference>
<reference evidence="2 3" key="1">
    <citation type="submission" date="2021-05" db="EMBL/GenBank/DDBJ databases">
        <title>Kineosporia and Streptomyces sp. nov. two new marine actinobacteria isolated from Coral.</title>
        <authorList>
            <person name="Buangrab K."/>
            <person name="Sutthacheep M."/>
            <person name="Yeemin T."/>
            <person name="Harunari E."/>
            <person name="Igarashi Y."/>
            <person name="Kanchanasin P."/>
            <person name="Tanasupawat S."/>
            <person name="Phongsopitanun W."/>
        </authorList>
    </citation>
    <scope>NUCLEOTIDE SEQUENCE [LARGE SCALE GENOMIC DNA]</scope>
    <source>
        <strain evidence="2 3">J2-2</strain>
    </source>
</reference>
<dbReference type="InterPro" id="IPR027417">
    <property type="entry name" value="P-loop_NTPase"/>
</dbReference>
<dbReference type="SUPFAM" id="SSF52540">
    <property type="entry name" value="P-loop containing nucleoside triphosphate hydrolases"/>
    <property type="match status" value="1"/>
</dbReference>
<keyword evidence="2" id="KW-0808">Transferase</keyword>
<dbReference type="GO" id="GO:0016301">
    <property type="term" value="F:kinase activity"/>
    <property type="evidence" value="ECO:0007669"/>
    <property type="project" value="UniProtKB-KW"/>
</dbReference>
<organism evidence="2 3">
    <name type="scientific">Kineosporia corallincola</name>
    <dbReference type="NCBI Taxonomy" id="2835133"/>
    <lineage>
        <taxon>Bacteria</taxon>
        <taxon>Bacillati</taxon>
        <taxon>Actinomycetota</taxon>
        <taxon>Actinomycetes</taxon>
        <taxon>Kineosporiales</taxon>
        <taxon>Kineosporiaceae</taxon>
        <taxon>Kineosporia</taxon>
    </lineage>
</organism>
<keyword evidence="3" id="KW-1185">Reference proteome</keyword>
<evidence type="ECO:0000313" key="3">
    <source>
        <dbReference type="Proteomes" id="UP001197247"/>
    </source>
</evidence>
<gene>
    <name evidence="2" type="ORF">KIH74_13725</name>
</gene>
<feature type="region of interest" description="Disordered" evidence="1">
    <location>
        <begin position="1"/>
        <end position="22"/>
    </location>
</feature>
<feature type="compositionally biased region" description="Low complexity" evidence="1">
    <location>
        <begin position="8"/>
        <end position="18"/>
    </location>
</feature>
<protein>
    <submittedName>
        <fullName evidence="2">(D)CMP kinase</fullName>
    </submittedName>
</protein>
<sequence length="259" mass="27043">MRTDTGHHPGPATGPAPGLADVTGDVTAEATADVRATAGGDVTAAAAADLTGAPPVAPVSPLVTVLAELARTRPPSAGGTRLVAVDGRSGSGKTTLGRELAAELGAPLLELDDLYEGWDGLPGVGALLREWIAKPLAAGRPARWRPYLWATATRGDWQELTSSTIVVLEGCGAGSALLDEYLALLVWVEAADAVRLERLRARADWPGYQHHLSAWAADEQALLAADDIPARADVVVHNDLHPPRLNVLKTPPPSRKRTS</sequence>
<dbReference type="Gene3D" id="3.40.50.300">
    <property type="entry name" value="P-loop containing nucleotide triphosphate hydrolases"/>
    <property type="match status" value="1"/>
</dbReference>
<accession>A0ABS5TFY6</accession>
<dbReference type="RefSeq" id="WP_214156289.1">
    <property type="nucleotide sequence ID" value="NZ_JAHBAY010000005.1"/>
</dbReference>
<proteinExistence type="predicted"/>
<evidence type="ECO:0000313" key="2">
    <source>
        <dbReference type="EMBL" id="MBT0769992.1"/>
    </source>
</evidence>
<keyword evidence="2" id="KW-0418">Kinase</keyword>
<dbReference type="EMBL" id="JAHBAY010000005">
    <property type="protein sequence ID" value="MBT0769992.1"/>
    <property type="molecule type" value="Genomic_DNA"/>
</dbReference>
<evidence type="ECO:0000256" key="1">
    <source>
        <dbReference type="SAM" id="MobiDB-lite"/>
    </source>
</evidence>
<name>A0ABS5TFY6_9ACTN</name>
<comment type="caution">
    <text evidence="2">The sequence shown here is derived from an EMBL/GenBank/DDBJ whole genome shotgun (WGS) entry which is preliminary data.</text>
</comment>